<evidence type="ECO:0000259" key="5">
    <source>
        <dbReference type="Pfam" id="PF03167"/>
    </source>
</evidence>
<dbReference type="GO" id="GO:0008263">
    <property type="term" value="F:pyrimidine-specific mismatch base pair DNA N-glycosylase activity"/>
    <property type="evidence" value="ECO:0007669"/>
    <property type="project" value="TreeGrafter"/>
</dbReference>
<feature type="compositionally biased region" description="Basic and acidic residues" evidence="4">
    <location>
        <begin position="1"/>
        <end position="14"/>
    </location>
</feature>
<name>A0A9P6VRN4_9HELO</name>
<dbReference type="FunFam" id="3.40.470.10:FF:000010">
    <property type="entry name" value="G/U mismatch-specific DNA glycosylase"/>
    <property type="match status" value="1"/>
</dbReference>
<evidence type="ECO:0000313" key="6">
    <source>
        <dbReference type="EMBL" id="KAG0652342.1"/>
    </source>
</evidence>
<comment type="caution">
    <text evidence="6">The sequence shown here is derived from an EMBL/GenBank/DDBJ whole genome shotgun (WGS) entry which is preliminary data.</text>
</comment>
<evidence type="ECO:0000256" key="3">
    <source>
        <dbReference type="ARBA" id="ARBA00023204"/>
    </source>
</evidence>
<dbReference type="Proteomes" id="UP000785200">
    <property type="component" value="Unassembled WGS sequence"/>
</dbReference>
<evidence type="ECO:0000256" key="2">
    <source>
        <dbReference type="ARBA" id="ARBA00022801"/>
    </source>
</evidence>
<dbReference type="InterPro" id="IPR036895">
    <property type="entry name" value="Uracil-DNA_glycosylase-like_sf"/>
</dbReference>
<keyword evidence="2" id="KW-0378">Hydrolase</keyword>
<reference evidence="6" key="1">
    <citation type="submission" date="2019-07" db="EMBL/GenBank/DDBJ databases">
        <title>Hyphodiscus hymeniophilus genome sequencing and assembly.</title>
        <authorList>
            <person name="Kramer G."/>
            <person name="Nodwell J."/>
        </authorList>
    </citation>
    <scope>NUCLEOTIDE SEQUENCE</scope>
    <source>
        <strain evidence="6">ATCC 34498</strain>
    </source>
</reference>
<dbReference type="AlphaFoldDB" id="A0A9P6VRN4"/>
<keyword evidence="1" id="KW-0227">DNA damage</keyword>
<feature type="compositionally biased region" description="Basic and acidic residues" evidence="4">
    <location>
        <begin position="44"/>
        <end position="56"/>
    </location>
</feature>
<dbReference type="GO" id="GO:0006285">
    <property type="term" value="P:base-excision repair, AP site formation"/>
    <property type="evidence" value="ECO:0007669"/>
    <property type="project" value="InterPro"/>
</dbReference>
<dbReference type="PANTHER" id="PTHR12159">
    <property type="entry name" value="G/T AND G/U MISMATCH-SPECIFIC DNA GLYCOSYLASE"/>
    <property type="match status" value="1"/>
</dbReference>
<gene>
    <name evidence="6" type="ORF">D0Z07_0915</name>
</gene>
<keyword evidence="7" id="KW-1185">Reference proteome</keyword>
<sequence length="305" mass="34203">MENDEVPHNLKEESNNGSSSSAVIPASFKGRLNLSDFTFSPKLESNDDSHSHERRQSLRKSSSTLLTPPTSGPKRKLDGLIPSSSPKKKSRSPSGYAPPSTYAHLPELVDVLEPNLLCVFVGLNPGIETARSGHAYAHPSNLFWKLLYSSGCTTRRCRPEEDRDLPRIFSLGNTNIVARPTRNGSELSKGEMDASVHVLEDKMRKYKPEVVCIVGKSIWESIWRVRHGKAIKKEEFKYGWQGEDENMGVANDQDWRGSKVFVATSTSGLAATLLPAEKERVWRELGVWVEQKRAERSERPERCEV</sequence>
<dbReference type="InterPro" id="IPR015637">
    <property type="entry name" value="MUG/TDG"/>
</dbReference>
<evidence type="ECO:0000256" key="4">
    <source>
        <dbReference type="SAM" id="MobiDB-lite"/>
    </source>
</evidence>
<feature type="region of interest" description="Disordered" evidence="4">
    <location>
        <begin position="1"/>
        <end position="23"/>
    </location>
</feature>
<proteinExistence type="predicted"/>
<dbReference type="SUPFAM" id="SSF52141">
    <property type="entry name" value="Uracil-DNA glycosylase-like"/>
    <property type="match status" value="1"/>
</dbReference>
<dbReference type="InterPro" id="IPR005122">
    <property type="entry name" value="Uracil-DNA_glycosylase-like"/>
</dbReference>
<keyword evidence="3" id="KW-0234">DNA repair</keyword>
<dbReference type="CDD" id="cd10028">
    <property type="entry name" value="UDG-F2_TDG_MUG"/>
    <property type="match status" value="1"/>
</dbReference>
<organism evidence="6 7">
    <name type="scientific">Hyphodiscus hymeniophilus</name>
    <dbReference type="NCBI Taxonomy" id="353542"/>
    <lineage>
        <taxon>Eukaryota</taxon>
        <taxon>Fungi</taxon>
        <taxon>Dikarya</taxon>
        <taxon>Ascomycota</taxon>
        <taxon>Pezizomycotina</taxon>
        <taxon>Leotiomycetes</taxon>
        <taxon>Helotiales</taxon>
        <taxon>Hyphodiscaceae</taxon>
        <taxon>Hyphodiscus</taxon>
    </lineage>
</organism>
<dbReference type="Pfam" id="PF03167">
    <property type="entry name" value="UDG"/>
    <property type="match status" value="1"/>
</dbReference>
<accession>A0A9P6VRN4</accession>
<feature type="region of interest" description="Disordered" evidence="4">
    <location>
        <begin position="39"/>
        <end position="98"/>
    </location>
</feature>
<dbReference type="OrthoDB" id="565731at2759"/>
<feature type="compositionally biased region" description="Low complexity" evidence="4">
    <location>
        <begin position="59"/>
        <end position="69"/>
    </location>
</feature>
<feature type="domain" description="Uracil-DNA glycosylase-like" evidence="5">
    <location>
        <begin position="112"/>
        <end position="285"/>
    </location>
</feature>
<dbReference type="EMBL" id="VNKQ01000003">
    <property type="protein sequence ID" value="KAG0652342.1"/>
    <property type="molecule type" value="Genomic_DNA"/>
</dbReference>
<dbReference type="GO" id="GO:0004844">
    <property type="term" value="F:uracil DNA N-glycosylase activity"/>
    <property type="evidence" value="ECO:0007669"/>
    <property type="project" value="TreeGrafter"/>
</dbReference>
<evidence type="ECO:0000256" key="1">
    <source>
        <dbReference type="ARBA" id="ARBA00022763"/>
    </source>
</evidence>
<protein>
    <submittedName>
        <fullName evidence="6">Uracil mismatch repair</fullName>
    </submittedName>
</protein>
<dbReference type="PANTHER" id="PTHR12159:SF9">
    <property type="entry name" value="G_T MISMATCH-SPECIFIC THYMINE DNA GLYCOSYLASE"/>
    <property type="match status" value="1"/>
</dbReference>
<evidence type="ECO:0000313" key="7">
    <source>
        <dbReference type="Proteomes" id="UP000785200"/>
    </source>
</evidence>
<dbReference type="Gene3D" id="3.40.470.10">
    <property type="entry name" value="Uracil-DNA glycosylase-like domain"/>
    <property type="match status" value="1"/>
</dbReference>